<name>A0A7J8AZA0_PIPKU</name>
<dbReference type="EMBL" id="JACAGB010000001">
    <property type="protein sequence ID" value="KAF6391692.1"/>
    <property type="molecule type" value="Genomic_DNA"/>
</dbReference>
<evidence type="ECO:0000256" key="3">
    <source>
        <dbReference type="ARBA" id="ARBA00022514"/>
    </source>
</evidence>
<evidence type="ECO:0000256" key="2">
    <source>
        <dbReference type="ARBA" id="ARBA00010665"/>
    </source>
</evidence>
<keyword evidence="4" id="KW-0964">Secreted</keyword>
<sequence>MRFIPGCLLLLLLISSLSPAHGVLEAWNTNFKCKCMKSVSRLNKRSIISNISRVAAYMPGDHCPRKEVIVWLKNGPALCLNPESEWTQRLLKNVQNFRSNSLPSDRKPT</sequence>
<dbReference type="CDD" id="cd00273">
    <property type="entry name" value="Chemokine_CXC"/>
    <property type="match status" value="1"/>
</dbReference>
<keyword evidence="8" id="KW-1185">Reference proteome</keyword>
<comment type="caution">
    <text evidence="7">The sequence shown here is derived from an EMBL/GenBank/DDBJ whole genome shotgun (WGS) entry which is preliminary data.</text>
</comment>
<dbReference type="SMART" id="SM00199">
    <property type="entry name" value="SCY"/>
    <property type="match status" value="1"/>
</dbReference>
<evidence type="ECO:0000313" key="8">
    <source>
        <dbReference type="Proteomes" id="UP000558488"/>
    </source>
</evidence>
<dbReference type="GO" id="GO:0006955">
    <property type="term" value="P:immune response"/>
    <property type="evidence" value="ECO:0007669"/>
    <property type="project" value="InterPro"/>
</dbReference>
<dbReference type="GO" id="GO:0008009">
    <property type="term" value="F:chemokine activity"/>
    <property type="evidence" value="ECO:0007669"/>
    <property type="project" value="InterPro"/>
</dbReference>
<gene>
    <name evidence="7" type="ORF">mPipKuh1_003473</name>
</gene>
<dbReference type="AlphaFoldDB" id="A0A7J8AZA0"/>
<keyword evidence="3" id="KW-0202">Cytokine</keyword>
<evidence type="ECO:0000256" key="5">
    <source>
        <dbReference type="SAM" id="SignalP"/>
    </source>
</evidence>
<evidence type="ECO:0000256" key="4">
    <source>
        <dbReference type="ARBA" id="ARBA00022525"/>
    </source>
</evidence>
<dbReference type="PANTHER" id="PTHR12015">
    <property type="entry name" value="SMALL INDUCIBLE CYTOKINE A"/>
    <property type="match status" value="1"/>
</dbReference>
<evidence type="ECO:0000259" key="6">
    <source>
        <dbReference type="SMART" id="SM00199"/>
    </source>
</evidence>
<dbReference type="PANTHER" id="PTHR12015:SF204">
    <property type="entry name" value="C-X-C MOTIF CHEMOKINE 13"/>
    <property type="match status" value="1"/>
</dbReference>
<dbReference type="GO" id="GO:0006952">
    <property type="term" value="P:defense response"/>
    <property type="evidence" value="ECO:0007669"/>
    <property type="project" value="InterPro"/>
</dbReference>
<dbReference type="Pfam" id="PF00048">
    <property type="entry name" value="IL8"/>
    <property type="match status" value="1"/>
</dbReference>
<dbReference type="Gene3D" id="2.40.50.40">
    <property type="match status" value="1"/>
</dbReference>
<evidence type="ECO:0000256" key="1">
    <source>
        <dbReference type="ARBA" id="ARBA00004613"/>
    </source>
</evidence>
<dbReference type="InterPro" id="IPR001811">
    <property type="entry name" value="Chemokine_IL8-like_dom"/>
</dbReference>
<dbReference type="InterPro" id="IPR033899">
    <property type="entry name" value="CXC_Chemokine_domain"/>
</dbReference>
<keyword evidence="5" id="KW-0732">Signal</keyword>
<feature type="chain" id="PRO_5029511032" evidence="5">
    <location>
        <begin position="23"/>
        <end position="109"/>
    </location>
</feature>
<accession>A0A7J8AZA0</accession>
<dbReference type="SUPFAM" id="SSF54117">
    <property type="entry name" value="Interleukin 8-like chemokines"/>
    <property type="match status" value="1"/>
</dbReference>
<dbReference type="PRINTS" id="PR00436">
    <property type="entry name" value="INTERLEUKIN8"/>
</dbReference>
<feature type="signal peptide" evidence="5">
    <location>
        <begin position="1"/>
        <end position="22"/>
    </location>
</feature>
<organism evidence="7 8">
    <name type="scientific">Pipistrellus kuhlii</name>
    <name type="common">Kuhl's pipistrelle</name>
    <dbReference type="NCBI Taxonomy" id="59472"/>
    <lineage>
        <taxon>Eukaryota</taxon>
        <taxon>Metazoa</taxon>
        <taxon>Chordata</taxon>
        <taxon>Craniata</taxon>
        <taxon>Vertebrata</taxon>
        <taxon>Euteleostomi</taxon>
        <taxon>Mammalia</taxon>
        <taxon>Eutheria</taxon>
        <taxon>Laurasiatheria</taxon>
        <taxon>Chiroptera</taxon>
        <taxon>Yangochiroptera</taxon>
        <taxon>Vespertilionidae</taxon>
        <taxon>Pipistrellus</taxon>
    </lineage>
</organism>
<comment type="subcellular location">
    <subcellularLocation>
        <location evidence="1">Secreted</location>
    </subcellularLocation>
</comment>
<dbReference type="InterPro" id="IPR039809">
    <property type="entry name" value="Chemokine_b/g/d"/>
</dbReference>
<comment type="similarity">
    <text evidence="2">Belongs to the intercrine alpha (chemokine CxC) family.</text>
</comment>
<protein>
    <submittedName>
        <fullName evidence="7">C-X-C motif chemokine ligand 13</fullName>
    </submittedName>
</protein>
<proteinExistence type="inferred from homology"/>
<evidence type="ECO:0000313" key="7">
    <source>
        <dbReference type="EMBL" id="KAF6391692.1"/>
    </source>
</evidence>
<dbReference type="GO" id="GO:0005615">
    <property type="term" value="C:extracellular space"/>
    <property type="evidence" value="ECO:0007669"/>
    <property type="project" value="UniProtKB-KW"/>
</dbReference>
<feature type="domain" description="Chemokine interleukin-8-like" evidence="6">
    <location>
        <begin position="30"/>
        <end position="94"/>
    </location>
</feature>
<reference evidence="7 8" key="1">
    <citation type="journal article" date="2020" name="Nature">
        <title>Six reference-quality genomes reveal evolution of bat adaptations.</title>
        <authorList>
            <person name="Jebb D."/>
            <person name="Huang Z."/>
            <person name="Pippel M."/>
            <person name="Hughes G.M."/>
            <person name="Lavrichenko K."/>
            <person name="Devanna P."/>
            <person name="Winkler S."/>
            <person name="Jermiin L.S."/>
            <person name="Skirmuntt E.C."/>
            <person name="Katzourakis A."/>
            <person name="Burkitt-Gray L."/>
            <person name="Ray D.A."/>
            <person name="Sullivan K.A.M."/>
            <person name="Roscito J.G."/>
            <person name="Kirilenko B.M."/>
            <person name="Davalos L.M."/>
            <person name="Corthals A.P."/>
            <person name="Power M.L."/>
            <person name="Jones G."/>
            <person name="Ransome R.D."/>
            <person name="Dechmann D.K.N."/>
            <person name="Locatelli A.G."/>
            <person name="Puechmaille S.J."/>
            <person name="Fedrigo O."/>
            <person name="Jarvis E.D."/>
            <person name="Hiller M."/>
            <person name="Vernes S.C."/>
            <person name="Myers E.W."/>
            <person name="Teeling E.C."/>
        </authorList>
    </citation>
    <scope>NUCLEOTIDE SEQUENCE [LARGE SCALE GENOMIC DNA]</scope>
    <source>
        <strain evidence="7">MPipKuh1</strain>
        <tissue evidence="7">Flight muscle</tissue>
    </source>
</reference>
<dbReference type="Proteomes" id="UP000558488">
    <property type="component" value="Unassembled WGS sequence"/>
</dbReference>
<dbReference type="InterPro" id="IPR036048">
    <property type="entry name" value="Interleukin_8-like_sf"/>
</dbReference>